<organism evidence="1 2">
    <name type="scientific">Paraglaciecola arctica BSs20135</name>
    <dbReference type="NCBI Taxonomy" id="493475"/>
    <lineage>
        <taxon>Bacteria</taxon>
        <taxon>Pseudomonadati</taxon>
        <taxon>Pseudomonadota</taxon>
        <taxon>Gammaproteobacteria</taxon>
        <taxon>Alteromonadales</taxon>
        <taxon>Alteromonadaceae</taxon>
        <taxon>Paraglaciecola</taxon>
    </lineage>
</organism>
<proteinExistence type="predicted"/>
<evidence type="ECO:0000313" key="2">
    <source>
        <dbReference type="Proteomes" id="UP000006327"/>
    </source>
</evidence>
<comment type="caution">
    <text evidence="1">The sequence shown here is derived from an EMBL/GenBank/DDBJ whole genome shotgun (WGS) entry which is preliminary data.</text>
</comment>
<dbReference type="Proteomes" id="UP000006327">
    <property type="component" value="Unassembled WGS sequence"/>
</dbReference>
<evidence type="ECO:0000313" key="1">
    <source>
        <dbReference type="EMBL" id="GAC20093.1"/>
    </source>
</evidence>
<dbReference type="AlphaFoldDB" id="K6YTP9"/>
<accession>K6YTP9</accession>
<protein>
    <submittedName>
        <fullName evidence="1">Uncharacterized protein</fullName>
    </submittedName>
</protein>
<reference evidence="1 2" key="1">
    <citation type="journal article" date="2017" name="Antonie Van Leeuwenhoek">
        <title>Rhizobium rhizosphaerae sp. nov., a novel species isolated from rice rhizosphere.</title>
        <authorList>
            <person name="Zhao J.J."/>
            <person name="Zhang J."/>
            <person name="Zhang R.J."/>
            <person name="Zhang C.W."/>
            <person name="Yin H.Q."/>
            <person name="Zhang X.X."/>
        </authorList>
    </citation>
    <scope>NUCLEOTIDE SEQUENCE [LARGE SCALE GENOMIC DNA]</scope>
    <source>
        <strain evidence="1 2">BSs20135</strain>
    </source>
</reference>
<sequence>MIMIWHPKHNRLFSDISFYLIPLTGYKAIIKPITFSE</sequence>
<keyword evidence="2" id="KW-1185">Reference proteome</keyword>
<dbReference type="STRING" id="493475.GARC_3134"/>
<gene>
    <name evidence="1" type="ORF">GARC_3134</name>
</gene>
<name>K6YTP9_9ALTE</name>
<dbReference type="EMBL" id="BAEO01000047">
    <property type="protein sequence ID" value="GAC20093.1"/>
    <property type="molecule type" value="Genomic_DNA"/>
</dbReference>